<evidence type="ECO:0000259" key="8">
    <source>
        <dbReference type="PROSITE" id="PS50928"/>
    </source>
</evidence>
<dbReference type="InterPro" id="IPR035906">
    <property type="entry name" value="MetI-like_sf"/>
</dbReference>
<dbReference type="PANTHER" id="PTHR43386">
    <property type="entry name" value="OLIGOPEPTIDE TRANSPORT SYSTEM PERMEASE PROTEIN APPC"/>
    <property type="match status" value="1"/>
</dbReference>
<feature type="transmembrane region" description="Helical" evidence="7">
    <location>
        <begin position="287"/>
        <end position="312"/>
    </location>
</feature>
<feature type="transmembrane region" description="Helical" evidence="7">
    <location>
        <begin position="166"/>
        <end position="196"/>
    </location>
</feature>
<evidence type="ECO:0000256" key="7">
    <source>
        <dbReference type="RuleBase" id="RU363032"/>
    </source>
</evidence>
<gene>
    <name evidence="9" type="ORF">LNKW23_11330</name>
</gene>
<dbReference type="SUPFAM" id="SSF161098">
    <property type="entry name" value="MetI-like"/>
    <property type="match status" value="1"/>
</dbReference>
<keyword evidence="3" id="KW-1003">Cell membrane</keyword>
<keyword evidence="6 7" id="KW-0472">Membrane</keyword>
<protein>
    <submittedName>
        <fullName evidence="9">ABC transporter permease</fullName>
    </submittedName>
</protein>
<keyword evidence="2 7" id="KW-0813">Transport</keyword>
<evidence type="ECO:0000256" key="1">
    <source>
        <dbReference type="ARBA" id="ARBA00004651"/>
    </source>
</evidence>
<evidence type="ECO:0000256" key="4">
    <source>
        <dbReference type="ARBA" id="ARBA00022692"/>
    </source>
</evidence>
<dbReference type="EMBL" id="BSYI01000006">
    <property type="protein sequence ID" value="GMG81920.1"/>
    <property type="molecule type" value="Genomic_DNA"/>
</dbReference>
<feature type="domain" description="ABC transmembrane type-1" evidence="8">
    <location>
        <begin position="123"/>
        <end position="312"/>
    </location>
</feature>
<feature type="transmembrane region" description="Helical" evidence="7">
    <location>
        <begin position="20"/>
        <end position="40"/>
    </location>
</feature>
<proteinExistence type="inferred from homology"/>
<evidence type="ECO:0000313" key="10">
    <source>
        <dbReference type="Proteomes" id="UP001239909"/>
    </source>
</evidence>
<reference evidence="9 10" key="1">
    <citation type="submission" date="2023-04" db="EMBL/GenBank/DDBJ databases">
        <title>Marinoamorphus aggregata gen. nov., sp. Nov., isolate from tissue of brittle star Ophioplocus japonicus.</title>
        <authorList>
            <person name="Kawano K."/>
            <person name="Sawayama S."/>
            <person name="Nakagawa S."/>
        </authorList>
    </citation>
    <scope>NUCLEOTIDE SEQUENCE [LARGE SCALE GENOMIC DNA]</scope>
    <source>
        <strain evidence="9 10">NKW23</strain>
    </source>
</reference>
<comment type="subcellular location">
    <subcellularLocation>
        <location evidence="1 7">Cell membrane</location>
        <topology evidence="1 7">Multi-pass membrane protein</topology>
    </subcellularLocation>
</comment>
<keyword evidence="10" id="KW-1185">Reference proteome</keyword>
<keyword evidence="5 7" id="KW-1133">Transmembrane helix</keyword>
<accession>A0ABQ6LI79</accession>
<name>A0ABQ6LI79_9RHOB</name>
<evidence type="ECO:0000256" key="5">
    <source>
        <dbReference type="ARBA" id="ARBA00022989"/>
    </source>
</evidence>
<dbReference type="InterPro" id="IPR000515">
    <property type="entry name" value="MetI-like"/>
</dbReference>
<comment type="caution">
    <text evidence="9">The sequence shown here is derived from an EMBL/GenBank/DDBJ whole genome shotgun (WGS) entry which is preliminary data.</text>
</comment>
<dbReference type="PANTHER" id="PTHR43386:SF25">
    <property type="entry name" value="PEPTIDE ABC TRANSPORTER PERMEASE PROTEIN"/>
    <property type="match status" value="1"/>
</dbReference>
<evidence type="ECO:0000256" key="6">
    <source>
        <dbReference type="ARBA" id="ARBA00023136"/>
    </source>
</evidence>
<dbReference type="InterPro" id="IPR050366">
    <property type="entry name" value="BP-dependent_transpt_permease"/>
</dbReference>
<feature type="transmembrane region" description="Helical" evidence="7">
    <location>
        <begin position="248"/>
        <end position="267"/>
    </location>
</feature>
<evidence type="ECO:0000256" key="2">
    <source>
        <dbReference type="ARBA" id="ARBA00022448"/>
    </source>
</evidence>
<organism evidence="9 10">
    <name type="scientific">Paralimibaculum aggregatum</name>
    <dbReference type="NCBI Taxonomy" id="3036245"/>
    <lineage>
        <taxon>Bacteria</taxon>
        <taxon>Pseudomonadati</taxon>
        <taxon>Pseudomonadota</taxon>
        <taxon>Alphaproteobacteria</taxon>
        <taxon>Rhodobacterales</taxon>
        <taxon>Paracoccaceae</taxon>
        <taxon>Paralimibaculum</taxon>
    </lineage>
</organism>
<dbReference type="Proteomes" id="UP001239909">
    <property type="component" value="Unassembled WGS sequence"/>
</dbReference>
<dbReference type="CDD" id="cd06261">
    <property type="entry name" value="TM_PBP2"/>
    <property type="match status" value="1"/>
</dbReference>
<evidence type="ECO:0000313" key="9">
    <source>
        <dbReference type="EMBL" id="GMG81920.1"/>
    </source>
</evidence>
<comment type="similarity">
    <text evidence="7">Belongs to the binding-protein-dependent transport system permease family.</text>
</comment>
<evidence type="ECO:0000256" key="3">
    <source>
        <dbReference type="ARBA" id="ARBA00022475"/>
    </source>
</evidence>
<feature type="transmembrane region" description="Helical" evidence="7">
    <location>
        <begin position="127"/>
        <end position="154"/>
    </location>
</feature>
<dbReference type="Gene3D" id="1.10.3720.10">
    <property type="entry name" value="MetI-like"/>
    <property type="match status" value="1"/>
</dbReference>
<dbReference type="Pfam" id="PF00528">
    <property type="entry name" value="BPD_transp_1"/>
    <property type="match status" value="1"/>
</dbReference>
<feature type="transmembrane region" description="Helical" evidence="7">
    <location>
        <begin position="52"/>
        <end position="73"/>
    </location>
</feature>
<sequence length="327" mass="35065">MTETLAFLDAVGDGTAMRVLIRLFSAAVDIVPFAALLLVLRGWARLPWSARVAMLGCILFGFVAVYADAIAPFGEREIVGDVWQGPGTDCLSTADDGTERAGTCHLGTDNLGRDMLSRLIFGAQTTIAVALIASLLSFSAGMLLSFTAAVVGGWTDQILSRINDMLLAIPTLIFALVVLAALPQNIVILVLVMAVIDQTRVYRLGRAVAVDVVVQDYVEAARLRGEGWLWIIFREVLPNVWTPLIAEFGLRFAFAVLFLSTLSFLGLGIQPPEADWGGMVKDNKDGIIFLVPAALYPGAAIALLAVSVNMVVDWMLNRTASLKGGRG</sequence>
<dbReference type="PROSITE" id="PS50928">
    <property type="entry name" value="ABC_TM1"/>
    <property type="match status" value="1"/>
</dbReference>
<keyword evidence="4 7" id="KW-0812">Transmembrane</keyword>